<dbReference type="RefSeq" id="WP_120790045.1">
    <property type="nucleotide sequence ID" value="NZ_CP032624.1"/>
</dbReference>
<reference evidence="7 8" key="1">
    <citation type="submission" date="2018-09" db="EMBL/GenBank/DDBJ databases">
        <title>Genome sequencing of strain 2DFW10M-5.</title>
        <authorList>
            <person name="Heo J."/>
            <person name="Kim S.-J."/>
            <person name="Kwon S.-W."/>
        </authorList>
    </citation>
    <scope>NUCLEOTIDE SEQUENCE [LARGE SCALE GENOMIC DNA]</scope>
    <source>
        <strain evidence="7 8">2DFW10M-5</strain>
    </source>
</reference>
<feature type="transmembrane region" description="Helical" evidence="6">
    <location>
        <begin position="159"/>
        <end position="178"/>
    </location>
</feature>
<feature type="transmembrane region" description="Helical" evidence="6">
    <location>
        <begin position="73"/>
        <end position="97"/>
    </location>
</feature>
<protein>
    <submittedName>
        <fullName evidence="7">Lysoplasmalogenase</fullName>
    </submittedName>
</protein>
<feature type="transmembrane region" description="Helical" evidence="6">
    <location>
        <begin position="36"/>
        <end position="53"/>
    </location>
</feature>
<name>A0A387BK40_9MICO</name>
<dbReference type="EMBL" id="CP032624">
    <property type="protein sequence ID" value="AYG04515.1"/>
    <property type="molecule type" value="Genomic_DNA"/>
</dbReference>
<comment type="subcellular location">
    <subcellularLocation>
        <location evidence="1">Membrane</location>
        <topology evidence="1">Multi-pass membrane protein</topology>
    </subcellularLocation>
</comment>
<accession>A0A387BK40</accession>
<evidence type="ECO:0000256" key="1">
    <source>
        <dbReference type="ARBA" id="ARBA00004141"/>
    </source>
</evidence>
<keyword evidence="5 6" id="KW-0472">Membrane</keyword>
<dbReference type="PANTHER" id="PTHR31885">
    <property type="entry name" value="GH04784P"/>
    <property type="match status" value="1"/>
</dbReference>
<feature type="transmembrane region" description="Helical" evidence="6">
    <location>
        <begin position="134"/>
        <end position="152"/>
    </location>
</feature>
<gene>
    <name evidence="7" type="ORF">D7I44_13905</name>
</gene>
<dbReference type="PANTHER" id="PTHR31885:SF6">
    <property type="entry name" value="GH04784P"/>
    <property type="match status" value="1"/>
</dbReference>
<dbReference type="InterPro" id="IPR012506">
    <property type="entry name" value="TMEM86B-like"/>
</dbReference>
<keyword evidence="4 6" id="KW-1133">Transmembrane helix</keyword>
<dbReference type="GO" id="GO:0016020">
    <property type="term" value="C:membrane"/>
    <property type="evidence" value="ECO:0007669"/>
    <property type="project" value="UniProtKB-SubCell"/>
</dbReference>
<sequence length="229" mass="24783">MRTKTFLPYLPYAAAAVVNLIADLAHLDALARYSQWALMPLLILAVLLTITPLRSPVTAWLVLALLFSWGGDVLLGVSFVFGLGSFLLAHVSFIVAFTRRAIRHRNPSWTWRHAMPFVALYLALLSLLVTHVGAMLPAVMLYGLALCTMAAVAAYTSRLLGVGGLVFIVSDGLLAIHLFRPDLALPQSGFWVMLTYTAAEALIAIGLTRTVRRTPSAVPVALQDAQATS</sequence>
<organism evidence="7 8">
    <name type="scientific">Gryllotalpicola protaetiae</name>
    <dbReference type="NCBI Taxonomy" id="2419771"/>
    <lineage>
        <taxon>Bacteria</taxon>
        <taxon>Bacillati</taxon>
        <taxon>Actinomycetota</taxon>
        <taxon>Actinomycetes</taxon>
        <taxon>Micrococcales</taxon>
        <taxon>Microbacteriaceae</taxon>
        <taxon>Gryllotalpicola</taxon>
    </lineage>
</organism>
<feature type="transmembrane region" description="Helical" evidence="6">
    <location>
        <begin position="109"/>
        <end position="128"/>
    </location>
</feature>
<feature type="transmembrane region" description="Helical" evidence="6">
    <location>
        <begin position="190"/>
        <end position="207"/>
    </location>
</feature>
<keyword evidence="3 6" id="KW-0812">Transmembrane</keyword>
<evidence type="ECO:0000256" key="5">
    <source>
        <dbReference type="ARBA" id="ARBA00023136"/>
    </source>
</evidence>
<evidence type="ECO:0000256" key="6">
    <source>
        <dbReference type="SAM" id="Phobius"/>
    </source>
</evidence>
<evidence type="ECO:0000256" key="2">
    <source>
        <dbReference type="ARBA" id="ARBA00007375"/>
    </source>
</evidence>
<comment type="similarity">
    <text evidence="2">Belongs to the TMEM86 family.</text>
</comment>
<evidence type="ECO:0000256" key="3">
    <source>
        <dbReference type="ARBA" id="ARBA00022692"/>
    </source>
</evidence>
<keyword evidence="8" id="KW-1185">Reference proteome</keyword>
<evidence type="ECO:0000313" key="8">
    <source>
        <dbReference type="Proteomes" id="UP000275069"/>
    </source>
</evidence>
<proteinExistence type="inferred from homology"/>
<dbReference type="OrthoDB" id="4773026at2"/>
<dbReference type="GO" id="GO:0016787">
    <property type="term" value="F:hydrolase activity"/>
    <property type="evidence" value="ECO:0007669"/>
    <property type="project" value="TreeGrafter"/>
</dbReference>
<evidence type="ECO:0000313" key="7">
    <source>
        <dbReference type="EMBL" id="AYG04515.1"/>
    </source>
</evidence>
<dbReference type="Pfam" id="PF07947">
    <property type="entry name" value="YhhN"/>
    <property type="match status" value="1"/>
</dbReference>
<dbReference type="KEGG" id="gry:D7I44_13905"/>
<dbReference type="Proteomes" id="UP000275069">
    <property type="component" value="Chromosome"/>
</dbReference>
<evidence type="ECO:0000256" key="4">
    <source>
        <dbReference type="ARBA" id="ARBA00022989"/>
    </source>
</evidence>
<dbReference type="AlphaFoldDB" id="A0A387BK40"/>